<dbReference type="EnsemblMetazoa" id="GBRI004209-RA">
    <property type="protein sequence ID" value="GBRI004209-PA"/>
    <property type="gene ID" value="GBRI004209"/>
</dbReference>
<dbReference type="Proteomes" id="UP000091820">
    <property type="component" value="Unassembled WGS sequence"/>
</dbReference>
<reference evidence="3" key="1">
    <citation type="submission" date="2014-03" db="EMBL/GenBank/DDBJ databases">
        <authorList>
            <person name="Aksoy S."/>
            <person name="Warren W."/>
            <person name="Wilson R.K."/>
        </authorList>
    </citation>
    <scope>NUCLEOTIDE SEQUENCE [LARGE SCALE GENOMIC DNA]</scope>
    <source>
        <strain evidence="3">IAEA</strain>
    </source>
</reference>
<dbReference type="VEuPathDB" id="VectorBase:GBRI004209"/>
<sequence length="1574" mass="175850">MSADDDRLQKSEFAELIQHLTQQEILTVEYCAGGVWQKLITQKDAVKRLFQCNLCKVLQYSMKNLCAHLDGKRHKQQMKNVAHLYHPDYTHPKNKLEPASQKNDKAKDTGGDNAERATAESKEKKSITGIAPVQPTTPVINVKTPDVSTNASTSTNPIVGQAKTEVSTTDPTTKAGNVSNEAATTSQKSAKCIDLTAKPEPPLTTIGNKTKLEKCTNLVVRVQNLGKVENPNETAKKIQNNKQKIGQGVVNTPTAPAANLRNIGLAKVIVKQEKADDVVISRDANSKLVQKSTPMPLKTETDESPVVQKKSQVTVNTSVVASISSASTTLKTTALSEPNNNSTLKIIKVQSAGQGKNKQNISPKKPGTQSQTQVVINIAKENTPEEQQKNEKAQASLKTYKIPLTQKHGNAKTDLNPQQTNAKLGKINLKPAAPLTTKLKVAPTANEYAAKTGSGNSLKSIDLESNKDVVESEKADTVECGKQKDNVQTTKFIKKQTSVTKGRISVKSMASLVKNPFALKTQENHINDNDQIYLDDKDNSPNESLIIIDDEDVAPVTVPSRNARNHEDICKKSAEITSNANDNNVKETSSIIIDDEDIAPISTLPRTSNIDKNEEYKSKKSAEKKSRSKDEVVGETSKRQKMVLNPASAFVEKESESEKNNTKTDKPRYEINKVKSKHRLSSVQAQSSSFSSSIGQTQPNFTNKTFSTKEDEDEILGLLGVEYVIKIIKSRDDHSPRYECGLCELILDGFAMQRHLQAYNHRLKFCEKHFPTAIRHYKQYMVEVPQHEIFKVMTPVLAKLAVAIEKHHGRSLPYECFERDFNVNRHEILYKAFSCRHASENYGPSFTHILDSKEIDQIISERHFFKPMTASNSIPFDKKSCHADFRHNRERESQPIRDRHRHTQRSKIAVGARQHDVKGSGYQSQNSSLSSSLSGNRLYSSAIEREPLTPVDNETHRLMVEDFLKGTLKNSPDKHLSKRIQNRKRSHSPMHSYISGYNTPIKRLTLSPPRSVDTWREYRHLVDKKLSELNDSFKLYRDDPERHPSYNAEWQKFWKRRKDELIAAGLDHRKYNYQPEWVRFFKVRIEKLYSEEVENIKMKLRENLSLPMSNDQLTDTLYHVQTVEENSQELAATSALLNRGQSVNIKPNEDTSPQVVSVLRLMTALEEHLGSLGAKIIQLLSKALQMEKINPHNVNSIMLTEENWTLIETAKEKFKGLVLAGLYEGSKERALNKAIQEAERLFLYAEKLRPGTSIGNNQTNCNQVISAGSSFSTANTSSPTYVGDGFNTMQPSGSRAINLPLKETFLKSITNARPAEPSPPVNVSNEKNLPASSSSVLTQEDKKELASKLASSLVAQGKTDFDLQQLQQLIAVYSLMEKKKREAAASDNKKVNNPSNNDRKTLSETLADILKNSSPSNEVLLGQEENIRRQMADKSEQMPMQAVDKVPTNNRFNASQFGGGNINSNYQNISTNPTFPNSFSGGNYFGNTTTMMRSNMNTSTVTSGVSGYNNPNMMGYSSQNQQFAANLGQYNNRQYHGNNPNQFSAGIWNMGFQGNQYSRGGGPGNNNMSNWSRY</sequence>
<feature type="compositionally biased region" description="Basic and acidic residues" evidence="1">
    <location>
        <begin position="87"/>
        <end position="126"/>
    </location>
</feature>
<feature type="region of interest" description="Disordered" evidence="1">
    <location>
        <begin position="350"/>
        <end position="372"/>
    </location>
</feature>
<accession>A0A1A9W2R2</accession>
<feature type="region of interest" description="Disordered" evidence="1">
    <location>
        <begin position="970"/>
        <end position="994"/>
    </location>
</feature>
<proteinExistence type="predicted"/>
<reference evidence="2" key="2">
    <citation type="submission" date="2020-05" db="UniProtKB">
        <authorList>
            <consortium name="EnsemblMetazoa"/>
        </authorList>
    </citation>
    <scope>IDENTIFICATION</scope>
    <source>
        <strain evidence="2">IAEA</strain>
    </source>
</reference>
<feature type="compositionally biased region" description="Polar residues" evidence="1">
    <location>
        <begin position="351"/>
        <end position="372"/>
    </location>
</feature>
<dbReference type="InterPro" id="IPR036236">
    <property type="entry name" value="Znf_C2H2_sf"/>
</dbReference>
<feature type="compositionally biased region" description="Basic and acidic residues" evidence="1">
    <location>
        <begin position="651"/>
        <end position="673"/>
    </location>
</feature>
<feature type="compositionally biased region" description="Basic and acidic residues" evidence="1">
    <location>
        <begin position="609"/>
        <end position="638"/>
    </location>
</feature>
<feature type="region of interest" description="Disordered" evidence="1">
    <location>
        <begin position="87"/>
        <end position="156"/>
    </location>
</feature>
<feature type="compositionally biased region" description="Polar residues" evidence="1">
    <location>
        <begin position="146"/>
        <end position="156"/>
    </location>
</feature>
<feature type="region of interest" description="Disordered" evidence="1">
    <location>
        <begin position="603"/>
        <end position="678"/>
    </location>
</feature>
<organism evidence="2 3">
    <name type="scientific">Glossina brevipalpis</name>
    <dbReference type="NCBI Taxonomy" id="37001"/>
    <lineage>
        <taxon>Eukaryota</taxon>
        <taxon>Metazoa</taxon>
        <taxon>Ecdysozoa</taxon>
        <taxon>Arthropoda</taxon>
        <taxon>Hexapoda</taxon>
        <taxon>Insecta</taxon>
        <taxon>Pterygota</taxon>
        <taxon>Neoptera</taxon>
        <taxon>Endopterygota</taxon>
        <taxon>Diptera</taxon>
        <taxon>Brachycera</taxon>
        <taxon>Muscomorpha</taxon>
        <taxon>Hippoboscoidea</taxon>
        <taxon>Glossinidae</taxon>
        <taxon>Glossina</taxon>
    </lineage>
</organism>
<name>A0A1A9W2R2_9MUSC</name>
<dbReference type="SUPFAM" id="SSF57667">
    <property type="entry name" value="beta-beta-alpha zinc fingers"/>
    <property type="match status" value="1"/>
</dbReference>
<evidence type="ECO:0000256" key="1">
    <source>
        <dbReference type="SAM" id="MobiDB-lite"/>
    </source>
</evidence>
<feature type="compositionally biased region" description="Polar residues" evidence="1">
    <location>
        <begin position="1321"/>
        <end position="1338"/>
    </location>
</feature>
<keyword evidence="3" id="KW-1185">Reference proteome</keyword>
<feature type="region of interest" description="Disordered" evidence="1">
    <location>
        <begin position="888"/>
        <end position="934"/>
    </location>
</feature>
<feature type="compositionally biased region" description="Basic and acidic residues" evidence="1">
    <location>
        <begin position="888"/>
        <end position="897"/>
    </location>
</feature>
<protein>
    <submittedName>
        <fullName evidence="2">Uncharacterized protein</fullName>
    </submittedName>
</protein>
<feature type="compositionally biased region" description="Low complexity" evidence="1">
    <location>
        <begin position="919"/>
        <end position="934"/>
    </location>
</feature>
<feature type="region of interest" description="Disordered" evidence="1">
    <location>
        <begin position="1312"/>
        <end position="1339"/>
    </location>
</feature>
<feature type="compositionally biased region" description="Basic residues" evidence="1">
    <location>
        <begin position="976"/>
        <end position="988"/>
    </location>
</feature>
<evidence type="ECO:0000313" key="3">
    <source>
        <dbReference type="Proteomes" id="UP000091820"/>
    </source>
</evidence>
<evidence type="ECO:0000313" key="2">
    <source>
        <dbReference type="EnsemblMetazoa" id="GBRI004209-PA"/>
    </source>
</evidence>